<dbReference type="InterPro" id="IPR051140">
    <property type="entry name" value="GATA_TF"/>
</dbReference>
<dbReference type="InterPro" id="IPR000679">
    <property type="entry name" value="Znf_GATA"/>
</dbReference>
<keyword evidence="5" id="KW-0175">Coiled coil</keyword>
<dbReference type="SMART" id="SM00091">
    <property type="entry name" value="PAS"/>
    <property type="match status" value="1"/>
</dbReference>
<dbReference type="CDD" id="cd00202">
    <property type="entry name" value="ZnF_GATA"/>
    <property type="match status" value="1"/>
</dbReference>
<feature type="region of interest" description="Disordered" evidence="6">
    <location>
        <begin position="1"/>
        <end position="23"/>
    </location>
</feature>
<dbReference type="InterPro" id="IPR013767">
    <property type="entry name" value="PAS_fold"/>
</dbReference>
<dbReference type="Gene3D" id="3.30.50.10">
    <property type="entry name" value="Erythroid Transcription Factor GATA-1, subunit A"/>
    <property type="match status" value="1"/>
</dbReference>
<evidence type="ECO:0000256" key="1">
    <source>
        <dbReference type="ARBA" id="ARBA00022723"/>
    </source>
</evidence>
<evidence type="ECO:0000256" key="3">
    <source>
        <dbReference type="ARBA" id="ARBA00022833"/>
    </source>
</evidence>
<sequence>MATASMSSPASVPHKGSSTASSTPMTFEFTKRKRWADLLITELADTSVFVLSPQLTILYCSPAITELLGWKELDIVDHDFTELVNSDDQRTFRACFEDSLRRKSELLVYVRLKCKGPGTTFPFSPMKEILFELKGYAKFAHDEDTTCQCFFAMAKPYLSRNIALLNTMMELQLENEQLQQKLKDLKHSNPSYTTSSSVMTSDAGSSSHYYPSLGLDKAVYDNSLSTKTPVRTSFDNSSGLGGPSSSAQDDEPEDAQKKKKAKKTHPNEQYVCVTCGRTDSPEWRKGPLGPKTLCNACGLRWAKQMRKTDDAAEGGADPPT</sequence>
<dbReference type="Pfam" id="PF00320">
    <property type="entry name" value="GATA"/>
    <property type="match status" value="1"/>
</dbReference>
<feature type="domain" description="GATA-type" evidence="8">
    <location>
        <begin position="266"/>
        <end position="299"/>
    </location>
</feature>
<dbReference type="PROSITE" id="PS50114">
    <property type="entry name" value="GATA_ZN_FINGER_2"/>
    <property type="match status" value="1"/>
</dbReference>
<dbReference type="Proteomes" id="UP001498398">
    <property type="component" value="Unassembled WGS sequence"/>
</dbReference>
<name>A0ABR1JUX8_9AGAR</name>
<dbReference type="NCBIfam" id="TIGR00229">
    <property type="entry name" value="sensory_box"/>
    <property type="match status" value="1"/>
</dbReference>
<accession>A0ABR1JUX8</accession>
<dbReference type="PANTHER" id="PTHR45658:SF18">
    <property type="entry name" value="PROTEIN GAT2"/>
    <property type="match status" value="1"/>
</dbReference>
<dbReference type="SMART" id="SM00401">
    <property type="entry name" value="ZnF_GATA"/>
    <property type="match status" value="1"/>
</dbReference>
<proteinExistence type="predicted"/>
<dbReference type="InterPro" id="IPR035965">
    <property type="entry name" value="PAS-like_dom_sf"/>
</dbReference>
<evidence type="ECO:0000259" key="7">
    <source>
        <dbReference type="PROSITE" id="PS50112"/>
    </source>
</evidence>
<dbReference type="Gene3D" id="3.30.450.20">
    <property type="entry name" value="PAS domain"/>
    <property type="match status" value="1"/>
</dbReference>
<gene>
    <name evidence="9" type="primary">wc2</name>
    <name evidence="9" type="ORF">VKT23_004523</name>
</gene>
<keyword evidence="3" id="KW-0862">Zinc</keyword>
<reference evidence="9 10" key="1">
    <citation type="submission" date="2024-01" db="EMBL/GenBank/DDBJ databases">
        <title>A draft genome for the cacao thread blight pathogen Marasmiellus scandens.</title>
        <authorList>
            <person name="Baruah I.K."/>
            <person name="Leung J."/>
            <person name="Bukari Y."/>
            <person name="Amoako-Attah I."/>
            <person name="Meinhardt L.W."/>
            <person name="Bailey B.A."/>
            <person name="Cohen S.P."/>
        </authorList>
    </citation>
    <scope>NUCLEOTIDE SEQUENCE [LARGE SCALE GENOMIC DNA]</scope>
    <source>
        <strain evidence="9 10">GH-19</strain>
    </source>
</reference>
<evidence type="ECO:0000259" key="8">
    <source>
        <dbReference type="PROSITE" id="PS50114"/>
    </source>
</evidence>
<protein>
    <submittedName>
        <fullName evidence="9">White collar 2 type of transcription factor</fullName>
    </submittedName>
</protein>
<feature type="region of interest" description="Disordered" evidence="6">
    <location>
        <begin position="230"/>
        <end position="266"/>
    </location>
</feature>
<dbReference type="SUPFAM" id="SSF55785">
    <property type="entry name" value="PYP-like sensor domain (PAS domain)"/>
    <property type="match status" value="1"/>
</dbReference>
<evidence type="ECO:0000256" key="2">
    <source>
        <dbReference type="ARBA" id="ARBA00022771"/>
    </source>
</evidence>
<dbReference type="EMBL" id="JBANRG010000004">
    <property type="protein sequence ID" value="KAK7467470.1"/>
    <property type="molecule type" value="Genomic_DNA"/>
</dbReference>
<keyword evidence="1" id="KW-0479">Metal-binding</keyword>
<dbReference type="PROSITE" id="PS00344">
    <property type="entry name" value="GATA_ZN_FINGER_1"/>
    <property type="match status" value="1"/>
</dbReference>
<organism evidence="9 10">
    <name type="scientific">Marasmiellus scandens</name>
    <dbReference type="NCBI Taxonomy" id="2682957"/>
    <lineage>
        <taxon>Eukaryota</taxon>
        <taxon>Fungi</taxon>
        <taxon>Dikarya</taxon>
        <taxon>Basidiomycota</taxon>
        <taxon>Agaricomycotina</taxon>
        <taxon>Agaricomycetes</taxon>
        <taxon>Agaricomycetidae</taxon>
        <taxon>Agaricales</taxon>
        <taxon>Marasmiineae</taxon>
        <taxon>Omphalotaceae</taxon>
        <taxon>Marasmiellus</taxon>
    </lineage>
</organism>
<keyword evidence="10" id="KW-1185">Reference proteome</keyword>
<evidence type="ECO:0000313" key="10">
    <source>
        <dbReference type="Proteomes" id="UP001498398"/>
    </source>
</evidence>
<comment type="caution">
    <text evidence="9">The sequence shown here is derived from an EMBL/GenBank/DDBJ whole genome shotgun (WGS) entry which is preliminary data.</text>
</comment>
<evidence type="ECO:0000256" key="4">
    <source>
        <dbReference type="PROSITE-ProRule" id="PRU00094"/>
    </source>
</evidence>
<evidence type="ECO:0000313" key="9">
    <source>
        <dbReference type="EMBL" id="KAK7467470.1"/>
    </source>
</evidence>
<evidence type="ECO:0000256" key="5">
    <source>
        <dbReference type="SAM" id="Coils"/>
    </source>
</evidence>
<dbReference type="SUPFAM" id="SSF57716">
    <property type="entry name" value="Glucocorticoid receptor-like (DNA-binding domain)"/>
    <property type="match status" value="1"/>
</dbReference>
<feature type="domain" description="PAS" evidence="7">
    <location>
        <begin position="40"/>
        <end position="103"/>
    </location>
</feature>
<keyword evidence="2 4" id="KW-0863">Zinc-finger</keyword>
<evidence type="ECO:0000256" key="6">
    <source>
        <dbReference type="SAM" id="MobiDB-lite"/>
    </source>
</evidence>
<feature type="coiled-coil region" evidence="5">
    <location>
        <begin position="161"/>
        <end position="188"/>
    </location>
</feature>
<dbReference type="InterPro" id="IPR013088">
    <property type="entry name" value="Znf_NHR/GATA"/>
</dbReference>
<dbReference type="PANTHER" id="PTHR45658">
    <property type="entry name" value="GATA TRANSCRIPTION FACTOR"/>
    <property type="match status" value="1"/>
</dbReference>
<dbReference type="PROSITE" id="PS50112">
    <property type="entry name" value="PAS"/>
    <property type="match status" value="1"/>
</dbReference>
<dbReference type="CDD" id="cd00130">
    <property type="entry name" value="PAS"/>
    <property type="match status" value="1"/>
</dbReference>
<dbReference type="Pfam" id="PF00989">
    <property type="entry name" value="PAS"/>
    <property type="match status" value="1"/>
</dbReference>
<dbReference type="InterPro" id="IPR000014">
    <property type="entry name" value="PAS"/>
</dbReference>
<feature type="compositionally biased region" description="Polar residues" evidence="6">
    <location>
        <begin position="230"/>
        <end position="247"/>
    </location>
</feature>